<evidence type="ECO:0000313" key="1">
    <source>
        <dbReference type="EMBL" id="QPD03552.1"/>
    </source>
</evidence>
<sequence>MNLDDARKRIESAVTQYGQHAAPAIDLVMAEVRSDMGSGAFNELVDEFDLELLYNIPPMESDHSNS</sequence>
<name>A0A7S8FCZ5_9BACT</name>
<dbReference type="EMBL" id="CP047423">
    <property type="protein sequence ID" value="QPD03552.1"/>
    <property type="molecule type" value="Genomic_DNA"/>
</dbReference>
<evidence type="ECO:0000313" key="2">
    <source>
        <dbReference type="Proteomes" id="UP000593737"/>
    </source>
</evidence>
<protein>
    <submittedName>
        <fullName evidence="1">Uncharacterized protein</fullName>
    </submittedName>
</protein>
<organism evidence="1 2">
    <name type="scientific">Candidatus Nitrospira kreftii</name>
    <dbReference type="NCBI Taxonomy" id="2652173"/>
    <lineage>
        <taxon>Bacteria</taxon>
        <taxon>Pseudomonadati</taxon>
        <taxon>Nitrospirota</taxon>
        <taxon>Nitrospiria</taxon>
        <taxon>Nitrospirales</taxon>
        <taxon>Nitrospiraceae</taxon>
        <taxon>Nitrospira</taxon>
    </lineage>
</organism>
<dbReference type="Proteomes" id="UP000593737">
    <property type="component" value="Chromosome"/>
</dbReference>
<reference evidence="1 2" key="1">
    <citation type="journal article" date="2020" name="ISME J.">
        <title>Enrichment and physiological characterization of a novel comammox Nitrospira indicates ammonium inhibition of complete nitrification.</title>
        <authorList>
            <person name="Sakoula D."/>
            <person name="Koch H."/>
            <person name="Frank J."/>
            <person name="Jetten M.S.M."/>
            <person name="van Kessel M.A.H.J."/>
            <person name="Lucker S."/>
        </authorList>
    </citation>
    <scope>NUCLEOTIDE SEQUENCE [LARGE SCALE GENOMIC DNA]</scope>
    <source>
        <strain evidence="1">Comreactor17</strain>
    </source>
</reference>
<dbReference type="AlphaFoldDB" id="A0A7S8FCZ5"/>
<proteinExistence type="predicted"/>
<dbReference type="KEGG" id="nkf:Nkreftii_001326"/>
<accession>A0A7S8FCZ5</accession>
<gene>
    <name evidence="1" type="ORF">Nkreftii_001326</name>
</gene>